<name>A0AAN9HQC2_CROPI</name>
<dbReference type="EMBL" id="JAYWIO010000008">
    <property type="protein sequence ID" value="KAK7245221.1"/>
    <property type="molecule type" value="Genomic_DNA"/>
</dbReference>
<dbReference type="GO" id="GO:0019210">
    <property type="term" value="F:kinase inhibitor activity"/>
    <property type="evidence" value="ECO:0007669"/>
    <property type="project" value="InterPro"/>
</dbReference>
<dbReference type="InterPro" id="IPR039620">
    <property type="entry name" value="BKI1/MAKR1/3/4"/>
</dbReference>
<dbReference type="AlphaFoldDB" id="A0AAN9HQC2"/>
<comment type="caution">
    <text evidence="1">The sequence shown here is derived from an EMBL/GenBank/DDBJ whole genome shotgun (WGS) entry which is preliminary data.</text>
</comment>
<proteinExistence type="predicted"/>
<sequence>MSSDSIGPHSLPHNDESKLKKEESYITFCFDELGNLLPLNQSPRQQIAQKDIKKSNATFNRVRSYSALGRSIPFTTNLRLSSANDVNPSGSRRFSSYEANQSEFLFQRFSERFGFEVNVPNKTWSQKLKETKQFWLNQKLKVSRDYLKSFLIKLESKDLQIDELKKSYFIKGKINTKINEDGSKNHVRRSFLSMFQRSCSLKASSLSTLLSGFSSNVEVERSIEEAIAYCKQSPKNRGNQEKA</sequence>
<organism evidence="1 2">
    <name type="scientific">Crotalaria pallida</name>
    <name type="common">Smooth rattlebox</name>
    <name type="synonym">Crotalaria striata</name>
    <dbReference type="NCBI Taxonomy" id="3830"/>
    <lineage>
        <taxon>Eukaryota</taxon>
        <taxon>Viridiplantae</taxon>
        <taxon>Streptophyta</taxon>
        <taxon>Embryophyta</taxon>
        <taxon>Tracheophyta</taxon>
        <taxon>Spermatophyta</taxon>
        <taxon>Magnoliopsida</taxon>
        <taxon>eudicotyledons</taxon>
        <taxon>Gunneridae</taxon>
        <taxon>Pentapetalae</taxon>
        <taxon>rosids</taxon>
        <taxon>fabids</taxon>
        <taxon>Fabales</taxon>
        <taxon>Fabaceae</taxon>
        <taxon>Papilionoideae</taxon>
        <taxon>50 kb inversion clade</taxon>
        <taxon>genistoids sensu lato</taxon>
        <taxon>core genistoids</taxon>
        <taxon>Crotalarieae</taxon>
        <taxon>Crotalaria</taxon>
    </lineage>
</organism>
<protein>
    <submittedName>
        <fullName evidence="1">Uncharacterized protein</fullName>
    </submittedName>
</protein>
<accession>A0AAN9HQC2</accession>
<evidence type="ECO:0000313" key="2">
    <source>
        <dbReference type="Proteomes" id="UP001372338"/>
    </source>
</evidence>
<dbReference type="GO" id="GO:0005886">
    <property type="term" value="C:plasma membrane"/>
    <property type="evidence" value="ECO:0007669"/>
    <property type="project" value="InterPro"/>
</dbReference>
<dbReference type="PANTHER" id="PTHR33312:SF21">
    <property type="entry name" value="MEMBRANE-ASSOCIATED KINASE REGULATOR 3-RELATED"/>
    <property type="match status" value="1"/>
</dbReference>
<gene>
    <name evidence="1" type="ORF">RIF29_40056</name>
</gene>
<dbReference type="PANTHER" id="PTHR33312">
    <property type="entry name" value="MEMBRANE-ASSOCIATED KINASE REGULATOR 4-RELATED"/>
    <property type="match status" value="1"/>
</dbReference>
<dbReference type="Proteomes" id="UP001372338">
    <property type="component" value="Unassembled WGS sequence"/>
</dbReference>
<evidence type="ECO:0000313" key="1">
    <source>
        <dbReference type="EMBL" id="KAK7245221.1"/>
    </source>
</evidence>
<reference evidence="1 2" key="1">
    <citation type="submission" date="2024-01" db="EMBL/GenBank/DDBJ databases">
        <title>The genomes of 5 underutilized Papilionoideae crops provide insights into root nodulation and disease resistanc.</title>
        <authorList>
            <person name="Yuan L."/>
        </authorList>
    </citation>
    <scope>NUCLEOTIDE SEQUENCE [LARGE SCALE GENOMIC DNA]</scope>
    <source>
        <strain evidence="1">ZHUSHIDOU_FW_LH</strain>
        <tissue evidence="1">Leaf</tissue>
    </source>
</reference>
<keyword evidence="2" id="KW-1185">Reference proteome</keyword>